<evidence type="ECO:0000256" key="1">
    <source>
        <dbReference type="SAM" id="Coils"/>
    </source>
</evidence>
<feature type="region of interest" description="Disordered" evidence="2">
    <location>
        <begin position="162"/>
        <end position="238"/>
    </location>
</feature>
<feature type="region of interest" description="Disordered" evidence="2">
    <location>
        <begin position="51"/>
        <end position="89"/>
    </location>
</feature>
<accession>A0A8T0J5J2</accession>
<reference evidence="3" key="1">
    <citation type="submission" date="2020-06" db="EMBL/GenBank/DDBJ databases">
        <title>WGS assembly of Ceratodon purpureus strain R40.</title>
        <authorList>
            <person name="Carey S.B."/>
            <person name="Jenkins J."/>
            <person name="Shu S."/>
            <person name="Lovell J.T."/>
            <person name="Sreedasyam A."/>
            <person name="Maumus F."/>
            <person name="Tiley G.P."/>
            <person name="Fernandez-Pozo N."/>
            <person name="Barry K."/>
            <person name="Chen C."/>
            <person name="Wang M."/>
            <person name="Lipzen A."/>
            <person name="Daum C."/>
            <person name="Saski C.A."/>
            <person name="Payton A.C."/>
            <person name="Mcbreen J.C."/>
            <person name="Conrad R.E."/>
            <person name="Kollar L.M."/>
            <person name="Olsson S."/>
            <person name="Huttunen S."/>
            <person name="Landis J.B."/>
            <person name="Wickett N.J."/>
            <person name="Johnson M.G."/>
            <person name="Rensing S.A."/>
            <person name="Grimwood J."/>
            <person name="Schmutz J."/>
            <person name="Mcdaniel S.F."/>
        </authorList>
    </citation>
    <scope>NUCLEOTIDE SEQUENCE</scope>
    <source>
        <strain evidence="3">R40</strain>
    </source>
</reference>
<feature type="region of interest" description="Disordered" evidence="2">
    <location>
        <begin position="503"/>
        <end position="558"/>
    </location>
</feature>
<keyword evidence="4" id="KW-1185">Reference proteome</keyword>
<evidence type="ECO:0000313" key="4">
    <source>
        <dbReference type="Proteomes" id="UP000822688"/>
    </source>
</evidence>
<sequence>MAHVDGGCPWGSQLCHNVIERHLIGLCQSHCCALFQPQNFIPVLSSSGGAQHFGPPHLSQKMTSTSSGQSNIPTQSTSSGQMPVNSNYPQRPPYLHPWASQMMYSGAVPPSIDSSSQLQYLYQGCQHPSLQNNSVPVPHVRNSMSQFAPTGAMENYRRLSLSHSRAIQQNSSQSHSLSSPISSQLPRSRGGDGSASKDTASGSKGQGSGHTARTEGSDSRMHNSNHSDLPPIPQAPYLPGSTVPWPGWRGASVLSPFDFPPPDMTSPNVSQQQVVFEALPIVPHNPVDVTREEDQGIRYEESKRTAQRRAQRARKASFIEKSQQWPMTIQCTAEGGIPKDVRPFVHRQFRASARRFLKMSTIHFRDHPDSDIKVVVEDIDRRFVFNPPLRAGYIMWFIENSLRTSRYLWRKHWVKTGRGEKHKWCPQKYFPALVKYWKSAEAEEESKRMKEARNAAKEKKRLLLERKDHSNIAIDDAWDPLVDEDDENLIWDDSDYSENSIPCVDLTDSIGRDDPEFNRGGSSTPASKEGDSSCQDNPEERGTPSHVLGNLPRVPRNDSAARSIGRELTALKKSVDGILSWREGVDAHMSQYKVDMATVNQKLDLLINAVMPTGVGQRWGGAQQNFPLGDVGTHPVDNNEDVAVNPGVVNVTSIPGASDPSGTASGMTDELSTRTRLFTEPVEGPAESEDRRTRNSDPRASSFDPLTSSHPTNSSHHTVSNPTNAPPVQKLGPDAGLQAAFGLTSAETELLTRKRLPERGNTSGILTAVLPCSSF</sequence>
<proteinExistence type="predicted"/>
<feature type="compositionally biased region" description="Polar residues" evidence="2">
    <location>
        <begin position="650"/>
        <end position="666"/>
    </location>
</feature>
<comment type="caution">
    <text evidence="3">The sequence shown here is derived from an EMBL/GenBank/DDBJ whole genome shotgun (WGS) entry which is preliminary data.</text>
</comment>
<dbReference type="Proteomes" id="UP000822688">
    <property type="component" value="Chromosome 1"/>
</dbReference>
<feature type="compositionally biased region" description="Polar residues" evidence="2">
    <location>
        <begin position="520"/>
        <end position="536"/>
    </location>
</feature>
<feature type="compositionally biased region" description="Low complexity" evidence="2">
    <location>
        <begin position="707"/>
        <end position="720"/>
    </location>
</feature>
<feature type="compositionally biased region" description="Low complexity" evidence="2">
    <location>
        <begin position="167"/>
        <end position="188"/>
    </location>
</feature>
<evidence type="ECO:0000313" key="3">
    <source>
        <dbReference type="EMBL" id="KAG0591164.1"/>
    </source>
</evidence>
<feature type="coiled-coil region" evidence="1">
    <location>
        <begin position="439"/>
        <end position="466"/>
    </location>
</feature>
<feature type="compositionally biased region" description="Basic and acidic residues" evidence="2">
    <location>
        <begin position="688"/>
        <end position="697"/>
    </location>
</feature>
<protein>
    <submittedName>
        <fullName evidence="3">Uncharacterized protein</fullName>
    </submittedName>
</protein>
<feature type="compositionally biased region" description="Basic and acidic residues" evidence="2">
    <location>
        <begin position="212"/>
        <end position="221"/>
    </location>
</feature>
<keyword evidence="1" id="KW-0175">Coiled coil</keyword>
<organism evidence="3 4">
    <name type="scientific">Ceratodon purpureus</name>
    <name type="common">Fire moss</name>
    <name type="synonym">Dicranum purpureum</name>
    <dbReference type="NCBI Taxonomy" id="3225"/>
    <lineage>
        <taxon>Eukaryota</taxon>
        <taxon>Viridiplantae</taxon>
        <taxon>Streptophyta</taxon>
        <taxon>Embryophyta</taxon>
        <taxon>Bryophyta</taxon>
        <taxon>Bryophytina</taxon>
        <taxon>Bryopsida</taxon>
        <taxon>Dicranidae</taxon>
        <taxon>Pseudoditrichales</taxon>
        <taxon>Ditrichaceae</taxon>
        <taxon>Ceratodon</taxon>
    </lineage>
</organism>
<dbReference type="EMBL" id="CM026421">
    <property type="protein sequence ID" value="KAG0591164.1"/>
    <property type="molecule type" value="Genomic_DNA"/>
</dbReference>
<evidence type="ECO:0000256" key="2">
    <source>
        <dbReference type="SAM" id="MobiDB-lite"/>
    </source>
</evidence>
<name>A0A8T0J5J2_CERPU</name>
<feature type="compositionally biased region" description="Polar residues" evidence="2">
    <location>
        <begin position="60"/>
        <end position="89"/>
    </location>
</feature>
<dbReference type="AlphaFoldDB" id="A0A8T0J5J2"/>
<feature type="region of interest" description="Disordered" evidence="2">
    <location>
        <begin position="650"/>
        <end position="734"/>
    </location>
</feature>
<gene>
    <name evidence="3" type="ORF">KC19_1G154700</name>
</gene>